<dbReference type="Proteomes" id="UP000289886">
    <property type="component" value="Unassembled WGS sequence"/>
</dbReference>
<dbReference type="EMBL" id="SCEB01007925">
    <property type="protein sequence ID" value="RXM91728.1"/>
    <property type="molecule type" value="Genomic_DNA"/>
</dbReference>
<dbReference type="PANTHER" id="PTHR12552">
    <property type="entry name" value="OLIGOPHRENIN 1"/>
    <property type="match status" value="1"/>
</dbReference>
<evidence type="ECO:0000313" key="3">
    <source>
        <dbReference type="Proteomes" id="UP000289886"/>
    </source>
</evidence>
<evidence type="ECO:0000313" key="2">
    <source>
        <dbReference type="EMBL" id="RXM91728.1"/>
    </source>
</evidence>
<proteinExistence type="predicted"/>
<keyword evidence="3" id="KW-1185">Reference proteome</keyword>
<evidence type="ECO:0000259" key="1">
    <source>
        <dbReference type="Pfam" id="PF16746"/>
    </source>
</evidence>
<dbReference type="AlphaFoldDB" id="A0A444UU90"/>
<organism evidence="2 3">
    <name type="scientific">Acipenser ruthenus</name>
    <name type="common">Sterlet sturgeon</name>
    <dbReference type="NCBI Taxonomy" id="7906"/>
    <lineage>
        <taxon>Eukaryota</taxon>
        <taxon>Metazoa</taxon>
        <taxon>Chordata</taxon>
        <taxon>Craniata</taxon>
        <taxon>Vertebrata</taxon>
        <taxon>Euteleostomi</taxon>
        <taxon>Actinopterygii</taxon>
        <taxon>Chondrostei</taxon>
        <taxon>Acipenseriformes</taxon>
        <taxon>Acipenseridae</taxon>
        <taxon>Acipenser</taxon>
    </lineage>
</organism>
<protein>
    <submittedName>
        <fullName evidence="2">Oligophrenin-1</fullName>
    </submittedName>
</protein>
<feature type="domain" description="BAR" evidence="1">
    <location>
        <begin position="6"/>
        <end position="53"/>
    </location>
</feature>
<sequence length="106" mass="11990">MGHPPLEFSDCYLDSPDFRERLKCYEEELGRTSRFLKEVIKDGNNVISTIKRIALMWDASLLQQPGKALQNSIGGGVEFGFETDGQRQDLMMMVMVGQVAGDDLRF</sequence>
<dbReference type="InterPro" id="IPR047234">
    <property type="entry name" value="GRAF_fam"/>
</dbReference>
<dbReference type="InterPro" id="IPR027267">
    <property type="entry name" value="AH/BAR_dom_sf"/>
</dbReference>
<dbReference type="GO" id="GO:0005096">
    <property type="term" value="F:GTPase activator activity"/>
    <property type="evidence" value="ECO:0007669"/>
    <property type="project" value="InterPro"/>
</dbReference>
<comment type="caution">
    <text evidence="2">The sequence shown here is derived from an EMBL/GenBank/DDBJ whole genome shotgun (WGS) entry which is preliminary data.</text>
</comment>
<reference evidence="2 3" key="1">
    <citation type="submission" date="2019-01" db="EMBL/GenBank/DDBJ databases">
        <title>Draft Genome and Complete Hox-Cluster Characterization of the Sterlet Sturgeon (Acipenser ruthenus).</title>
        <authorList>
            <person name="Wei Q."/>
        </authorList>
    </citation>
    <scope>NUCLEOTIDE SEQUENCE [LARGE SCALE GENOMIC DNA]</scope>
    <source>
        <strain evidence="2">WHYD16114868_AA</strain>
        <tissue evidence="2">Blood</tissue>
    </source>
</reference>
<dbReference type="InterPro" id="IPR004148">
    <property type="entry name" value="BAR_dom"/>
</dbReference>
<accession>A0A444UU90</accession>
<dbReference type="GO" id="GO:0005737">
    <property type="term" value="C:cytoplasm"/>
    <property type="evidence" value="ECO:0007669"/>
    <property type="project" value="InterPro"/>
</dbReference>
<dbReference type="Gene3D" id="1.20.1270.60">
    <property type="entry name" value="Arfaptin homology (AH) domain/BAR domain"/>
    <property type="match status" value="1"/>
</dbReference>
<name>A0A444UU90_ACIRT</name>
<dbReference type="SUPFAM" id="SSF103657">
    <property type="entry name" value="BAR/IMD domain-like"/>
    <property type="match status" value="1"/>
</dbReference>
<dbReference type="Pfam" id="PF16746">
    <property type="entry name" value="BAR_3"/>
    <property type="match status" value="1"/>
</dbReference>
<dbReference type="PANTHER" id="PTHR12552:SF2">
    <property type="entry name" value="OLIGOPHRENIN-1"/>
    <property type="match status" value="1"/>
</dbReference>
<gene>
    <name evidence="2" type="ORF">EOD39_20878</name>
</gene>